<dbReference type="GO" id="GO:0051539">
    <property type="term" value="F:4 iron, 4 sulfur cluster binding"/>
    <property type="evidence" value="ECO:0007669"/>
    <property type="project" value="UniProtKB-KW"/>
</dbReference>
<dbReference type="PANTHER" id="PTHR43787">
    <property type="entry name" value="FEMO COFACTOR BIOSYNTHESIS PROTEIN NIFB-RELATED"/>
    <property type="match status" value="1"/>
</dbReference>
<evidence type="ECO:0000256" key="4">
    <source>
        <dbReference type="ARBA" id="ARBA00022723"/>
    </source>
</evidence>
<dbReference type="PANTHER" id="PTHR43787:SF11">
    <property type="entry name" value="UPF0026 PROTEIN SLR1464"/>
    <property type="match status" value="1"/>
</dbReference>
<dbReference type="InterPro" id="IPR013785">
    <property type="entry name" value="Aldolase_TIM"/>
</dbReference>
<comment type="caution">
    <text evidence="8">The sequence shown here is derived from an EMBL/GenBank/DDBJ whole genome shotgun (WGS) entry which is preliminary data.</text>
</comment>
<dbReference type="InterPro" id="IPR058240">
    <property type="entry name" value="rSAM_sf"/>
</dbReference>
<evidence type="ECO:0000313" key="9">
    <source>
        <dbReference type="Proteomes" id="UP000297635"/>
    </source>
</evidence>
<dbReference type="Gene3D" id="3.20.20.70">
    <property type="entry name" value="Aldolase class I"/>
    <property type="match status" value="1"/>
</dbReference>
<comment type="cofactor">
    <cofactor evidence="1">
        <name>[4Fe-4S] cluster</name>
        <dbReference type="ChEBI" id="CHEBI:49883"/>
    </cofactor>
</comment>
<sequence length="259" mass="28927">MQTVLFHSTIFGPIHSRRLGVSLGVNLTPDDGKICTFDCLYCEAGFNAQGTGTTGLPPRETVARLLESRLSAMKAADQPLDVITFSGNGEPTVHPDFHNIIDDTLHIRDRYYPDAKVSVLSNSTRIDRREVREALMKVDNNILKLDSAITDTIRLIDRPTLSNFTADKVIGELEKFGKDCIIQTMFLRGEHDGNPIDNTTPREVTALIEAYRRINPREVMIYSIDRTTPAEHLEKVSHDELNAIARRITSETGIPVQVA</sequence>
<evidence type="ECO:0000256" key="2">
    <source>
        <dbReference type="ARBA" id="ARBA00022485"/>
    </source>
</evidence>
<feature type="domain" description="Radical SAM core" evidence="7">
    <location>
        <begin position="33"/>
        <end position="192"/>
    </location>
</feature>
<evidence type="ECO:0000256" key="5">
    <source>
        <dbReference type="ARBA" id="ARBA00023004"/>
    </source>
</evidence>
<proteinExistence type="predicted"/>
<evidence type="ECO:0000256" key="1">
    <source>
        <dbReference type="ARBA" id="ARBA00001966"/>
    </source>
</evidence>
<keyword evidence="6" id="KW-0411">Iron-sulfur</keyword>
<gene>
    <name evidence="8" type="ORF">EZ315_04960</name>
</gene>
<keyword evidence="4" id="KW-0479">Metal-binding</keyword>
<dbReference type="RefSeq" id="WP_135471097.1">
    <property type="nucleotide sequence ID" value="NZ_CASGTF010000002.1"/>
</dbReference>
<keyword evidence="3" id="KW-0949">S-adenosyl-L-methionine</keyword>
<dbReference type="GeneID" id="82149135"/>
<dbReference type="AlphaFoldDB" id="A0A4Z0V9T6"/>
<evidence type="ECO:0000259" key="7">
    <source>
        <dbReference type="Pfam" id="PF04055"/>
    </source>
</evidence>
<protein>
    <submittedName>
        <fullName evidence="8">Radical SAM protein</fullName>
    </submittedName>
</protein>
<dbReference type="InterPro" id="IPR007197">
    <property type="entry name" value="rSAM"/>
</dbReference>
<evidence type="ECO:0000256" key="3">
    <source>
        <dbReference type="ARBA" id="ARBA00022691"/>
    </source>
</evidence>
<dbReference type="SUPFAM" id="SSF102114">
    <property type="entry name" value="Radical SAM enzymes"/>
    <property type="match status" value="1"/>
</dbReference>
<keyword evidence="9" id="KW-1185">Reference proteome</keyword>
<dbReference type="GO" id="GO:0046872">
    <property type="term" value="F:metal ion binding"/>
    <property type="evidence" value="ECO:0007669"/>
    <property type="project" value="UniProtKB-KW"/>
</dbReference>
<reference evidence="8 9" key="1">
    <citation type="submission" date="2019-02" db="EMBL/GenBank/DDBJ databases">
        <title>Isolation and identification of novel species under the genus Muribaculum.</title>
        <authorList>
            <person name="Miyake S."/>
            <person name="Ding Y."/>
            <person name="Low A."/>
            <person name="Soh M."/>
            <person name="Seedorf H."/>
        </authorList>
    </citation>
    <scope>NUCLEOTIDE SEQUENCE [LARGE SCALE GENOMIC DNA]</scope>
    <source>
        <strain evidence="8 9">TLL-A3</strain>
    </source>
</reference>
<dbReference type="Pfam" id="PF04055">
    <property type="entry name" value="Radical_SAM"/>
    <property type="match status" value="1"/>
</dbReference>
<name>A0A4Z0V9T6_9BACT</name>
<dbReference type="InterPro" id="IPR040084">
    <property type="entry name" value="GTPase_Obg"/>
</dbReference>
<accession>A0A4Z0V9T6</accession>
<dbReference type="SFLD" id="SFLDS00029">
    <property type="entry name" value="Radical_SAM"/>
    <property type="match status" value="1"/>
</dbReference>
<keyword evidence="2" id="KW-0004">4Fe-4S</keyword>
<organism evidence="8 9">
    <name type="scientific">Duncaniella freteri</name>
    <dbReference type="NCBI Taxonomy" id="2530391"/>
    <lineage>
        <taxon>Bacteria</taxon>
        <taxon>Pseudomonadati</taxon>
        <taxon>Bacteroidota</taxon>
        <taxon>Bacteroidia</taxon>
        <taxon>Bacteroidales</taxon>
        <taxon>Muribaculaceae</taxon>
        <taxon>Duncaniella</taxon>
    </lineage>
</organism>
<evidence type="ECO:0000256" key="6">
    <source>
        <dbReference type="ARBA" id="ARBA00023014"/>
    </source>
</evidence>
<keyword evidence="5" id="KW-0408">Iron</keyword>
<dbReference type="GO" id="GO:0003824">
    <property type="term" value="F:catalytic activity"/>
    <property type="evidence" value="ECO:0007669"/>
    <property type="project" value="InterPro"/>
</dbReference>
<dbReference type="Proteomes" id="UP000297635">
    <property type="component" value="Unassembled WGS sequence"/>
</dbReference>
<dbReference type="SFLD" id="SFLDG01083">
    <property type="entry name" value="Uncharacterised_Radical_SAM_Su"/>
    <property type="match status" value="1"/>
</dbReference>
<dbReference type="EMBL" id="SJSA01000001">
    <property type="protein sequence ID" value="TGG40080.1"/>
    <property type="molecule type" value="Genomic_DNA"/>
</dbReference>
<evidence type="ECO:0000313" key="8">
    <source>
        <dbReference type="EMBL" id="TGG40080.1"/>
    </source>
</evidence>
<dbReference type="CDD" id="cd01335">
    <property type="entry name" value="Radical_SAM"/>
    <property type="match status" value="1"/>
</dbReference>